<dbReference type="EMBL" id="DS231723">
    <property type="protein sequence ID" value="KNB17828.1"/>
    <property type="molecule type" value="Genomic_DNA"/>
</dbReference>
<dbReference type="VEuPathDB" id="FungiDB:FOXG_22197"/>
<dbReference type="GeneID" id="28962768"/>
<organism evidence="2 3">
    <name type="scientific">Fusarium oxysporum f. sp. lycopersici (strain 4287 / CBS 123668 / FGSC 9935 / NRRL 34936)</name>
    <name type="common">Fusarium vascular wilt of tomato</name>
    <dbReference type="NCBI Taxonomy" id="426428"/>
    <lineage>
        <taxon>Eukaryota</taxon>
        <taxon>Fungi</taxon>
        <taxon>Dikarya</taxon>
        <taxon>Ascomycota</taxon>
        <taxon>Pezizomycotina</taxon>
        <taxon>Sordariomycetes</taxon>
        <taxon>Hypocreomycetidae</taxon>
        <taxon>Hypocreales</taxon>
        <taxon>Nectriaceae</taxon>
        <taxon>Fusarium</taxon>
        <taxon>Fusarium oxysporum species complex</taxon>
    </lineage>
</organism>
<dbReference type="EMBL" id="DS231725">
    <property type="protein sequence ID" value="KNB18342.1"/>
    <property type="molecule type" value="Genomic_DNA"/>
</dbReference>
<protein>
    <submittedName>
        <fullName evidence="2">Uncharacterized protein</fullName>
    </submittedName>
</protein>
<dbReference type="KEGG" id="fox:FOXG_22197"/>
<dbReference type="RefSeq" id="XP_018256387.1">
    <property type="nucleotide sequence ID" value="XM_018402595.1"/>
</dbReference>
<dbReference type="GeneID" id="28962903"/>
<dbReference type="Proteomes" id="UP000009097">
    <property type="component" value="Unassembled WGS sequence"/>
</dbReference>
<dbReference type="VEuPathDB" id="FungiDB:FOXG_22062"/>
<name>A0A0J9WUT5_FUSO4</name>
<proteinExistence type="predicted"/>
<sequence>MASHSTREGVHYATNIEDFCLLSVPFARSGPLTCPRRQGEQ</sequence>
<gene>
    <name evidence="1" type="ORF">FOXG_22062</name>
    <name evidence="2" type="ORF">FOXG_22197</name>
</gene>
<dbReference type="RefSeq" id="XP_018255873.1">
    <property type="nucleotide sequence ID" value="XM_018402444.1"/>
</dbReference>
<dbReference type="AlphaFoldDB" id="A0A0J9WUT5"/>
<evidence type="ECO:0000313" key="1">
    <source>
        <dbReference type="EMBL" id="KNB17828.1"/>
    </source>
</evidence>
<dbReference type="KEGG" id="fox:FOXG_22062"/>
<evidence type="ECO:0000313" key="3">
    <source>
        <dbReference type="Proteomes" id="UP000009097"/>
    </source>
</evidence>
<reference evidence="2" key="2">
    <citation type="journal article" date="2010" name="Nature">
        <title>Comparative genomics reveals mobile pathogenicity chromosomes in Fusarium.</title>
        <authorList>
            <person name="Ma L.J."/>
            <person name="van der Does H.C."/>
            <person name="Borkovich K.A."/>
            <person name="Coleman J.J."/>
            <person name="Daboussi M.J."/>
            <person name="Di Pietro A."/>
            <person name="Dufresne M."/>
            <person name="Freitag M."/>
            <person name="Grabherr M."/>
            <person name="Henrissat B."/>
            <person name="Houterman P.M."/>
            <person name="Kang S."/>
            <person name="Shim W.B."/>
            <person name="Woloshuk C."/>
            <person name="Xie X."/>
            <person name="Xu J.R."/>
            <person name="Antoniw J."/>
            <person name="Baker S.E."/>
            <person name="Bluhm B.H."/>
            <person name="Breakspear A."/>
            <person name="Brown D.W."/>
            <person name="Butchko R.A."/>
            <person name="Chapman S."/>
            <person name="Coulson R."/>
            <person name="Coutinho P.M."/>
            <person name="Danchin E.G."/>
            <person name="Diener A."/>
            <person name="Gale L.R."/>
            <person name="Gardiner D.M."/>
            <person name="Goff S."/>
            <person name="Hammond-Kosack K.E."/>
            <person name="Hilburn K."/>
            <person name="Hua-Van A."/>
            <person name="Jonkers W."/>
            <person name="Kazan K."/>
            <person name="Kodira C.D."/>
            <person name="Koehrsen M."/>
            <person name="Kumar L."/>
            <person name="Lee Y.H."/>
            <person name="Li L."/>
            <person name="Manners J.M."/>
            <person name="Miranda-Saavedra D."/>
            <person name="Mukherjee M."/>
            <person name="Park G."/>
            <person name="Park J."/>
            <person name="Park S.Y."/>
            <person name="Proctor R.H."/>
            <person name="Regev A."/>
            <person name="Ruiz-Roldan M.C."/>
            <person name="Sain D."/>
            <person name="Sakthikumar S."/>
            <person name="Sykes S."/>
            <person name="Schwartz D.C."/>
            <person name="Turgeon B.G."/>
            <person name="Wapinski I."/>
            <person name="Yoder O."/>
            <person name="Young S."/>
            <person name="Zeng Q."/>
            <person name="Zhou S."/>
            <person name="Galagan J."/>
            <person name="Cuomo C.A."/>
            <person name="Kistler H.C."/>
            <person name="Rep M."/>
        </authorList>
    </citation>
    <scope>NUCLEOTIDE SEQUENCE [LARGE SCALE GENOMIC DNA]</scope>
    <source>
        <strain evidence="2">4287</strain>
    </source>
</reference>
<reference evidence="2" key="1">
    <citation type="submission" date="2007-04" db="EMBL/GenBank/DDBJ databases">
        <authorList>
            <consortium name="The Broad Institute Genome Sequencing Platform"/>
            <person name="Birren B."/>
            <person name="Lander E."/>
            <person name="Galagan J."/>
            <person name="Nusbaum C."/>
            <person name="Devon K."/>
            <person name="Ma L.-J."/>
            <person name="Jaffe D."/>
            <person name="Butler J."/>
            <person name="Alvarez P."/>
            <person name="Gnerre S."/>
            <person name="Grabherr M."/>
            <person name="Kleber M."/>
            <person name="Mauceli E."/>
            <person name="Brockman W."/>
            <person name="MacCallum I.A."/>
            <person name="Young S."/>
            <person name="LaButti K."/>
            <person name="DeCaprio D."/>
            <person name="Crawford M."/>
            <person name="Koehrsen M."/>
            <person name="Engels R."/>
            <person name="Montgomery P."/>
            <person name="Pearson M."/>
            <person name="Howarth C."/>
            <person name="Larson L."/>
            <person name="White J."/>
            <person name="O'Leary S."/>
            <person name="Kodira C."/>
            <person name="Zeng Q."/>
            <person name="Yandava C."/>
            <person name="Alvarado L."/>
            <person name="Kistler C."/>
            <person name="Shim W.-B."/>
            <person name="Kang S."/>
            <person name="Woloshuk C."/>
        </authorList>
    </citation>
    <scope>NUCLEOTIDE SEQUENCE</scope>
    <source>
        <strain evidence="2">4287</strain>
    </source>
</reference>
<evidence type="ECO:0000313" key="2">
    <source>
        <dbReference type="EMBL" id="KNB18342.1"/>
    </source>
</evidence>
<accession>A0A0J9WUT5</accession>